<dbReference type="Gene3D" id="3.10.450.40">
    <property type="match status" value="1"/>
</dbReference>
<comment type="caution">
    <text evidence="1">The sequence shown here is derived from an EMBL/GenBank/DDBJ whole genome shotgun (WGS) entry which is preliminary data.</text>
</comment>
<accession>A0A5N3PHD3</accession>
<dbReference type="Proteomes" id="UP000325684">
    <property type="component" value="Unassembled WGS sequence"/>
</dbReference>
<gene>
    <name evidence="1" type="ORF">FEZ63_02860</name>
</gene>
<keyword evidence="2" id="KW-1185">Reference proteome</keyword>
<proteinExistence type="predicted"/>
<dbReference type="RefSeq" id="WP_150942122.1">
    <property type="nucleotide sequence ID" value="NZ_VCMV01000003.1"/>
</dbReference>
<dbReference type="SUPFAM" id="SSF160719">
    <property type="entry name" value="gpW/gp25-like"/>
    <property type="match status" value="1"/>
</dbReference>
<dbReference type="EMBL" id="VCMV01000003">
    <property type="protein sequence ID" value="KAB0269065.1"/>
    <property type="molecule type" value="Genomic_DNA"/>
</dbReference>
<dbReference type="AlphaFoldDB" id="A0A5N3PHD3"/>
<evidence type="ECO:0000313" key="1">
    <source>
        <dbReference type="EMBL" id="KAB0269065.1"/>
    </source>
</evidence>
<protein>
    <submittedName>
        <fullName evidence="1">Baseplate assembly protein</fullName>
    </submittedName>
</protein>
<organism evidence="1 2">
    <name type="scientific">Microvirga brassicacearum</name>
    <dbReference type="NCBI Taxonomy" id="2580413"/>
    <lineage>
        <taxon>Bacteria</taxon>
        <taxon>Pseudomonadati</taxon>
        <taxon>Pseudomonadota</taxon>
        <taxon>Alphaproteobacteria</taxon>
        <taxon>Hyphomicrobiales</taxon>
        <taxon>Methylobacteriaceae</taxon>
        <taxon>Microvirga</taxon>
    </lineage>
</organism>
<evidence type="ECO:0000313" key="2">
    <source>
        <dbReference type="Proteomes" id="UP000325684"/>
    </source>
</evidence>
<dbReference type="OrthoDB" id="9802846at2"/>
<reference evidence="1 2" key="1">
    <citation type="journal article" date="2019" name="Microorganisms">
        <title>Genome Insights into the Novel Species Microvirga brassicacearum, a Rapeseed Endophyte with Biotechnological Potential.</title>
        <authorList>
            <person name="Jimenez-Gomez A."/>
            <person name="Saati-Santamaria Z."/>
            <person name="Igual J.M."/>
            <person name="Rivas R."/>
            <person name="Mateos P.F."/>
            <person name="Garcia-Fraile P."/>
        </authorList>
    </citation>
    <scope>NUCLEOTIDE SEQUENCE [LARGE SCALE GENOMIC DNA]</scope>
    <source>
        <strain evidence="1 2">CDVBN77</strain>
    </source>
</reference>
<name>A0A5N3PHD3_9HYPH</name>
<sequence length="143" mass="15728">MSSAGMDRETGRLIHNFDHVAQSIGDVLTTGIGQRAVREWYGFPGLAMLGENMNHDNLVKFFQIVAIALSMRQKNGLPVEPRFRVIKIVPLEALRSGEFACRLEGEYLPRGHLGDFTPAGKRRVVLSGSGSRFTAVEEAESIG</sequence>